<evidence type="ECO:0000313" key="13">
    <source>
        <dbReference type="Proteomes" id="UP000186309"/>
    </source>
</evidence>
<evidence type="ECO:0000313" key="12">
    <source>
        <dbReference type="EMBL" id="APW59567.1"/>
    </source>
</evidence>
<dbReference type="PANTHER" id="PTHR11070">
    <property type="entry name" value="UVRD / RECB / PCRA DNA HELICASE FAMILY MEMBER"/>
    <property type="match status" value="1"/>
</dbReference>
<dbReference type="Gene3D" id="1.10.486.10">
    <property type="entry name" value="PCRA, domain 4"/>
    <property type="match status" value="1"/>
</dbReference>
<evidence type="ECO:0000256" key="5">
    <source>
        <dbReference type="ARBA" id="ARBA00023235"/>
    </source>
</evidence>
<sequence>MSEPAGDQVRLTTEQRRPLVTREVSVALAAGAGCGKTTVLTERFLGEIDGESGRPLRALAAMTFTDKAARELRQRIRARCRSKLAAGENPSWWTSVLRALEAAPIGTFHEFCGRLLRGYARGLAVDPEFAILDATIAGSLREQAVGTSIRRLLSRRDPDLLALGVVHGLKPIREMLESALANRTPDEIDPLCSLAPEELVKRWRAAWASRGRPAVLSKLGPAARRCRSFLENLEETTPKLLALRQEVLDALSAVDAPSCSDDDIARLRESARIAGLRGKDWPNDAIKEDLKMVFTDLRDGIGKVLEKSIWDEGVTRESAEEVIQFARLVREVRTDYDELKVRHRGLDFSDLIVRTRDVLRDLRGTVDTAATDLDPTALEFVLIDEFQDTDQVQSDILRLLGEGAFLHGRMFVVGDAKQSIYRFRGAEPAIFGRWRDEFLEAGRLRLSENFRTLPRVLHFVNALFADLFGEQSRLGPVRPDHGPGPNVHFFWVPPPATDDDEQPAKPSVLDGRIREAEALARWLRLRIDAGWTVVDRKTREIRPAHPGDVALLLRAMTDVWPYETALADQGFEYHTIGGSAFYSQQEILDVVNLLSVVEDPLDEVALAGCLRSPFFAMTDEGLYWLSKAVPGAGLSLGLNAASEAPGLSPHDRNQAERARALLARWRGLKDHVPMADLLSRILDESGFEAALVCEFLGSRKLANVRKLVRTARDFDRRGGFGLADFVGRLRAFADDPPREEQATTTEEDSPSVRIMTVHQAKGLEFPIVILPDLNKNVGARTTSLGFDRELGLVLKPRPEAGVKEASESGSDESLGWRTFRAIEDHEEREEALRLFYVAATRARDHLVLSAGFGTPLEAVSVAKLSPALNLVWERFDGPSGRCLVSLPDGWPTPEIEVIDVASLEPTETRASRRPRVDLLEIVDAVVGTPCDRDGSSPSRGALPRFIDLDGPRLDGSRASRIGGLIREAAVDPDLLAGESPGEVAARVGGRMTPSAGGGPIAEAERWLGAWVESPFFGRLKTAPADRLRRARGWTLQGTSRVVRGSCDAIVQGEDGGWRPLVFLARGESESWGRLRASLSIPALARSGFQTVGPAWLLRVGTDGSLRVERRAALVGADFDSLLRLWLDAGALEPD</sequence>
<keyword evidence="2 9" id="KW-0378">Hydrolase</keyword>
<dbReference type="PROSITE" id="PS51217">
    <property type="entry name" value="UVRD_HELICASE_CTER"/>
    <property type="match status" value="1"/>
</dbReference>
<dbReference type="AlphaFoldDB" id="A0A1U7CKY0"/>
<dbReference type="InterPro" id="IPR014016">
    <property type="entry name" value="UvrD-like_ATP-bd"/>
</dbReference>
<accession>A0A1U7CKY0</accession>
<keyword evidence="4 9" id="KW-0067">ATP-binding</keyword>
<dbReference type="InterPro" id="IPR027417">
    <property type="entry name" value="P-loop_NTPase"/>
</dbReference>
<gene>
    <name evidence="12" type="primary">addA</name>
    <name evidence="12" type="ORF">BSF38_00994</name>
</gene>
<feature type="binding site" evidence="9">
    <location>
        <begin position="30"/>
        <end position="37"/>
    </location>
    <ligand>
        <name>ATP</name>
        <dbReference type="ChEBI" id="CHEBI:30616"/>
    </ligand>
</feature>
<dbReference type="GO" id="GO:0003677">
    <property type="term" value="F:DNA binding"/>
    <property type="evidence" value="ECO:0007669"/>
    <property type="project" value="InterPro"/>
</dbReference>
<keyword evidence="1 9" id="KW-0547">Nucleotide-binding</keyword>
<evidence type="ECO:0000256" key="4">
    <source>
        <dbReference type="ARBA" id="ARBA00022840"/>
    </source>
</evidence>
<dbReference type="SUPFAM" id="SSF52540">
    <property type="entry name" value="P-loop containing nucleoside triphosphate hydrolases"/>
    <property type="match status" value="1"/>
</dbReference>
<dbReference type="InterPro" id="IPR014017">
    <property type="entry name" value="DNA_helicase_UvrD-like_C"/>
</dbReference>
<evidence type="ECO:0000259" key="10">
    <source>
        <dbReference type="PROSITE" id="PS51198"/>
    </source>
</evidence>
<name>A0A1U7CKY0_9BACT</name>
<evidence type="ECO:0000256" key="1">
    <source>
        <dbReference type="ARBA" id="ARBA00022741"/>
    </source>
</evidence>
<evidence type="ECO:0000256" key="7">
    <source>
        <dbReference type="ARBA" id="ARBA00034808"/>
    </source>
</evidence>
<dbReference type="STRING" id="1387353.BSF38_00994"/>
<reference evidence="13" key="1">
    <citation type="submission" date="2016-12" db="EMBL/GenBank/DDBJ databases">
        <title>Comparative genomics of four Isosphaeraceae planctomycetes: a common pool of plasmids and glycoside hydrolase genes.</title>
        <authorList>
            <person name="Ivanova A."/>
        </authorList>
    </citation>
    <scope>NUCLEOTIDE SEQUENCE [LARGE SCALE GENOMIC DNA]</scope>
    <source>
        <strain evidence="13">PX4</strain>
    </source>
</reference>
<comment type="catalytic activity">
    <reaction evidence="6">
        <text>Couples ATP hydrolysis with the unwinding of duplex DNA by translocating in the 3'-5' direction.</text>
        <dbReference type="EC" id="5.6.2.4"/>
    </reaction>
</comment>
<dbReference type="Gene3D" id="3.40.50.300">
    <property type="entry name" value="P-loop containing nucleotide triphosphate hydrolases"/>
    <property type="match status" value="3"/>
</dbReference>
<dbReference type="EMBL" id="CP019082">
    <property type="protein sequence ID" value="APW59567.1"/>
    <property type="molecule type" value="Genomic_DNA"/>
</dbReference>
<dbReference type="OrthoDB" id="9810135at2"/>
<evidence type="ECO:0000256" key="9">
    <source>
        <dbReference type="PROSITE-ProRule" id="PRU00560"/>
    </source>
</evidence>
<evidence type="ECO:0000256" key="2">
    <source>
        <dbReference type="ARBA" id="ARBA00022801"/>
    </source>
</evidence>
<keyword evidence="13" id="KW-1185">Reference proteome</keyword>
<dbReference type="PANTHER" id="PTHR11070:SF23">
    <property type="entry name" value="RECBCD ENZYME SUBUNIT RECB"/>
    <property type="match status" value="1"/>
</dbReference>
<dbReference type="GO" id="GO:0000725">
    <property type="term" value="P:recombinational repair"/>
    <property type="evidence" value="ECO:0007669"/>
    <property type="project" value="TreeGrafter"/>
</dbReference>
<feature type="domain" description="UvrD-like helicase ATP-binding" evidence="10">
    <location>
        <begin position="9"/>
        <end position="453"/>
    </location>
</feature>
<organism evidence="12 13">
    <name type="scientific">Paludisphaera borealis</name>
    <dbReference type="NCBI Taxonomy" id="1387353"/>
    <lineage>
        <taxon>Bacteria</taxon>
        <taxon>Pseudomonadati</taxon>
        <taxon>Planctomycetota</taxon>
        <taxon>Planctomycetia</taxon>
        <taxon>Isosphaerales</taxon>
        <taxon>Isosphaeraceae</taxon>
        <taxon>Paludisphaera</taxon>
    </lineage>
</organism>
<dbReference type="GO" id="GO:0009338">
    <property type="term" value="C:exodeoxyribonuclease V complex"/>
    <property type="evidence" value="ECO:0007669"/>
    <property type="project" value="TreeGrafter"/>
</dbReference>
<evidence type="ECO:0000256" key="8">
    <source>
        <dbReference type="ARBA" id="ARBA00048988"/>
    </source>
</evidence>
<evidence type="ECO:0000259" key="11">
    <source>
        <dbReference type="PROSITE" id="PS51217"/>
    </source>
</evidence>
<proteinExistence type="predicted"/>
<dbReference type="Pfam" id="PF13361">
    <property type="entry name" value="UvrD_C"/>
    <property type="match status" value="1"/>
</dbReference>
<dbReference type="GO" id="GO:0043138">
    <property type="term" value="F:3'-5' DNA helicase activity"/>
    <property type="evidence" value="ECO:0007669"/>
    <property type="project" value="UniProtKB-EC"/>
</dbReference>
<keyword evidence="5" id="KW-0413">Isomerase</keyword>
<dbReference type="EC" id="5.6.2.4" evidence="7"/>
<dbReference type="Proteomes" id="UP000186309">
    <property type="component" value="Chromosome"/>
</dbReference>
<protein>
    <recommendedName>
        <fullName evidence="7">DNA 3'-5' helicase</fullName>
        <ecNumber evidence="7">5.6.2.4</ecNumber>
    </recommendedName>
</protein>
<dbReference type="Pfam" id="PF00580">
    <property type="entry name" value="UvrD-helicase"/>
    <property type="match status" value="1"/>
</dbReference>
<dbReference type="KEGG" id="pbor:BSF38_00994"/>
<dbReference type="GO" id="GO:0005829">
    <property type="term" value="C:cytosol"/>
    <property type="evidence" value="ECO:0007669"/>
    <property type="project" value="TreeGrafter"/>
</dbReference>
<dbReference type="GO" id="GO:0005524">
    <property type="term" value="F:ATP binding"/>
    <property type="evidence" value="ECO:0007669"/>
    <property type="project" value="UniProtKB-UniRule"/>
</dbReference>
<evidence type="ECO:0000256" key="6">
    <source>
        <dbReference type="ARBA" id="ARBA00034617"/>
    </source>
</evidence>
<evidence type="ECO:0000256" key="3">
    <source>
        <dbReference type="ARBA" id="ARBA00022806"/>
    </source>
</evidence>
<dbReference type="RefSeq" id="WP_076343729.1">
    <property type="nucleotide sequence ID" value="NZ_CP019082.1"/>
</dbReference>
<dbReference type="GO" id="GO:0016887">
    <property type="term" value="F:ATP hydrolysis activity"/>
    <property type="evidence" value="ECO:0007669"/>
    <property type="project" value="RHEA"/>
</dbReference>
<feature type="domain" description="UvrD-like helicase C-terminal" evidence="11">
    <location>
        <begin position="454"/>
        <end position="762"/>
    </location>
</feature>
<dbReference type="InterPro" id="IPR000212">
    <property type="entry name" value="DNA_helicase_UvrD/REP"/>
</dbReference>
<comment type="catalytic activity">
    <reaction evidence="8">
        <text>ATP + H2O = ADP + phosphate + H(+)</text>
        <dbReference type="Rhea" id="RHEA:13065"/>
        <dbReference type="ChEBI" id="CHEBI:15377"/>
        <dbReference type="ChEBI" id="CHEBI:15378"/>
        <dbReference type="ChEBI" id="CHEBI:30616"/>
        <dbReference type="ChEBI" id="CHEBI:43474"/>
        <dbReference type="ChEBI" id="CHEBI:456216"/>
        <dbReference type="EC" id="5.6.2.4"/>
    </reaction>
</comment>
<keyword evidence="3 9" id="KW-0347">Helicase</keyword>
<dbReference type="PROSITE" id="PS51198">
    <property type="entry name" value="UVRD_HELICASE_ATP_BIND"/>
    <property type="match status" value="1"/>
</dbReference>